<keyword evidence="4" id="KW-0285">Flavoprotein</keyword>
<dbReference type="SUPFAM" id="SSF52343">
    <property type="entry name" value="Ferredoxin reductase-like, C-terminal NADP-linked domain"/>
    <property type="match status" value="1"/>
</dbReference>
<evidence type="ECO:0000313" key="14">
    <source>
        <dbReference type="Proteomes" id="UP000224634"/>
    </source>
</evidence>
<reference evidence="13 14" key="1">
    <citation type="submission" date="2017-10" db="EMBL/GenBank/DDBJ databases">
        <title>Comparative genomics in systemic dimorphic fungi from Ajellomycetaceae.</title>
        <authorList>
            <person name="Munoz J.F."/>
            <person name="Mcewen J.G."/>
            <person name="Clay O.K."/>
            <person name="Cuomo C.A."/>
        </authorList>
    </citation>
    <scope>NUCLEOTIDE SEQUENCE [LARGE SCALE GENOMIC DNA]</scope>
    <source>
        <strain evidence="13 14">UAMH7299</strain>
    </source>
</reference>
<dbReference type="STRING" id="1447883.A0A2B7YB56"/>
<dbReference type="Proteomes" id="UP000224634">
    <property type="component" value="Unassembled WGS sequence"/>
</dbReference>
<dbReference type="Gene3D" id="3.40.50.80">
    <property type="entry name" value="Nucleotide-binding domain of ferredoxin-NADP reductase (FNR) module"/>
    <property type="match status" value="1"/>
</dbReference>
<keyword evidence="14" id="KW-1185">Reference proteome</keyword>
<evidence type="ECO:0000256" key="2">
    <source>
        <dbReference type="ARBA" id="ARBA00007119"/>
    </source>
</evidence>
<dbReference type="InterPro" id="IPR018506">
    <property type="entry name" value="Cyt_B5_heme-BS"/>
</dbReference>
<comment type="similarity">
    <text evidence="2">Belongs to the indoleamine 2,3-dioxygenase family.</text>
</comment>
<dbReference type="InterPro" id="IPR023173">
    <property type="entry name" value="NADPH_Cyt_P450_Rdtase_alpha"/>
</dbReference>
<feature type="region of interest" description="Disordered" evidence="11">
    <location>
        <begin position="1"/>
        <end position="24"/>
    </location>
</feature>
<dbReference type="EC" id="1.6.2.4" evidence="9"/>
<dbReference type="Pfam" id="PF00173">
    <property type="entry name" value="Cyt-b5"/>
    <property type="match status" value="1"/>
</dbReference>
<feature type="domain" description="Cytochrome b5 heme-binding" evidence="12">
    <location>
        <begin position="983"/>
        <end position="1064"/>
    </location>
</feature>
<dbReference type="PROSITE" id="PS00191">
    <property type="entry name" value="CYTOCHROME_B5_1"/>
    <property type="match status" value="1"/>
</dbReference>
<evidence type="ECO:0000259" key="12">
    <source>
        <dbReference type="PROSITE" id="PS50255"/>
    </source>
</evidence>
<proteinExistence type="inferred from homology"/>
<dbReference type="GO" id="GO:0019441">
    <property type="term" value="P:L-tryptophan catabolic process to kynurenine"/>
    <property type="evidence" value="ECO:0007669"/>
    <property type="project" value="InterPro"/>
</dbReference>
<dbReference type="GO" id="GO:0010181">
    <property type="term" value="F:FMN binding"/>
    <property type="evidence" value="ECO:0007669"/>
    <property type="project" value="TreeGrafter"/>
</dbReference>
<evidence type="ECO:0000256" key="1">
    <source>
        <dbReference type="ARBA" id="ARBA00001974"/>
    </source>
</evidence>
<evidence type="ECO:0000256" key="4">
    <source>
        <dbReference type="ARBA" id="ARBA00022630"/>
    </source>
</evidence>
<dbReference type="Gene3D" id="2.40.30.10">
    <property type="entry name" value="Translation factors"/>
    <property type="match status" value="1"/>
</dbReference>
<dbReference type="SMART" id="SM01117">
    <property type="entry name" value="Cyt-b5"/>
    <property type="match status" value="1"/>
</dbReference>
<dbReference type="InterPro" id="IPR003097">
    <property type="entry name" value="CysJ-like_FAD-binding"/>
</dbReference>
<dbReference type="GO" id="GO:0003958">
    <property type="term" value="F:NADPH-hemoprotein reductase activity"/>
    <property type="evidence" value="ECO:0007669"/>
    <property type="project" value="UniProtKB-EC"/>
</dbReference>
<protein>
    <recommendedName>
        <fullName evidence="9">NADPH--hemoprotein reductase</fullName>
        <ecNumber evidence="9">1.6.2.4</ecNumber>
    </recommendedName>
</protein>
<dbReference type="GO" id="GO:0016702">
    <property type="term" value="F:oxidoreductase activity, acting on single donors with incorporation of molecular oxygen, incorporation of two atoms of oxygen"/>
    <property type="evidence" value="ECO:0007669"/>
    <property type="project" value="UniProtKB-ARBA"/>
</dbReference>
<dbReference type="Pfam" id="PF01231">
    <property type="entry name" value="IDO"/>
    <property type="match status" value="1"/>
</dbReference>
<dbReference type="PANTHER" id="PTHR19384:SF17">
    <property type="entry name" value="NADPH--CYTOCHROME P450 REDUCTASE"/>
    <property type="match status" value="1"/>
</dbReference>
<dbReference type="SUPFAM" id="SSF63380">
    <property type="entry name" value="Riboflavin synthase domain-like"/>
    <property type="match status" value="1"/>
</dbReference>
<dbReference type="Gene3D" id="1.20.58.480">
    <property type="match status" value="1"/>
</dbReference>
<dbReference type="InterPro" id="IPR000898">
    <property type="entry name" value="Indolamine_dOase"/>
</dbReference>
<gene>
    <name evidence="13" type="ORF">AJ80_03344</name>
</gene>
<dbReference type="InterPro" id="IPR036400">
    <property type="entry name" value="Cyt_B5-like_heme/steroid_sf"/>
</dbReference>
<evidence type="ECO:0000256" key="11">
    <source>
        <dbReference type="SAM" id="MobiDB-lite"/>
    </source>
</evidence>
<dbReference type="GO" id="GO:0050660">
    <property type="term" value="F:flavin adenine dinucleotide binding"/>
    <property type="evidence" value="ECO:0007669"/>
    <property type="project" value="TreeGrafter"/>
</dbReference>
<comment type="catalytic activity">
    <reaction evidence="10">
        <text>2 oxidized [cytochrome P450] + NADPH = 2 reduced [cytochrome P450] + NADP(+) + H(+)</text>
        <dbReference type="Rhea" id="RHEA:24040"/>
        <dbReference type="Rhea" id="RHEA-COMP:14627"/>
        <dbReference type="Rhea" id="RHEA-COMP:14628"/>
        <dbReference type="ChEBI" id="CHEBI:15378"/>
        <dbReference type="ChEBI" id="CHEBI:55376"/>
        <dbReference type="ChEBI" id="CHEBI:57783"/>
        <dbReference type="ChEBI" id="CHEBI:58349"/>
        <dbReference type="ChEBI" id="CHEBI:60344"/>
        <dbReference type="EC" id="1.6.2.4"/>
    </reaction>
</comment>
<evidence type="ECO:0000256" key="3">
    <source>
        <dbReference type="ARBA" id="ARBA00022617"/>
    </source>
</evidence>
<evidence type="ECO:0000256" key="5">
    <source>
        <dbReference type="ARBA" id="ARBA00022723"/>
    </source>
</evidence>
<evidence type="ECO:0000256" key="7">
    <source>
        <dbReference type="ARBA" id="ARBA00023002"/>
    </source>
</evidence>
<dbReference type="SUPFAM" id="SSF55856">
    <property type="entry name" value="Cytochrome b5-like heme/steroid binding domain"/>
    <property type="match status" value="1"/>
</dbReference>
<evidence type="ECO:0000256" key="8">
    <source>
        <dbReference type="ARBA" id="ARBA00023004"/>
    </source>
</evidence>
<comment type="cofactor">
    <cofactor evidence="1">
        <name>FAD</name>
        <dbReference type="ChEBI" id="CHEBI:57692"/>
    </cofactor>
</comment>
<dbReference type="Gene3D" id="3.10.120.10">
    <property type="entry name" value="Cytochrome b5-like heme/steroid binding domain"/>
    <property type="match status" value="1"/>
</dbReference>
<name>A0A2B7YB56_POLH7</name>
<sequence>MSEAYCPISGSRSGSSTCPAGHGPRMGPRGCAFSGFQMSANTSYSPFNGNVSEGVLHARERKTLTELLLPEAPPVSLTKGMKNADSLNAPDKDVLAAALGAPARNVLLRAAEVGPKTGWKDGYLSSSYGFCPPDPSASPIALAMSPGRVWSDLCDRMPAVVARGKIREAILAIPLVLGAPEVIPDEALWAATVCLGILASVYRYEERNDGSEGIAFSTPPGAFKDVTGEADDEEEETKGIPRNIAIPLRQVCTRMGRPLPHLTQFDVSIYNYKIRDPTSVHPYLPRCENMDLRWPVFNDRGEAMFLLCMAEVHGCFIPGVELLARCQEKVMLRDNDGLLRDLIDLKALIDQLPYVFHKISVNANSGENFANPVEWGQRYAKFSAPLSKRVPALSGLALPMFLLLDAFLGRKNYDSFLGAEALHLRAWLPLNIRAFIAAIEYHYQIPDYVKESRDPRLVGVLEGIVESYAGERGFMGTHRYKVYGFLEVVAKTGRSETNGNAGATDSVGRPWEEVHRTLSDSMKERLEPFRNSLVKEPHEMRGTFEECRFKSRIINRTPIDQDPCRTTGMITFDLQNSGITFQPGDRLAVMPLNSWDEVSKISAALGLDEVLDTAIPLEQSSEWQLFAKHLASVSRQDVVPLTVKDILRRGHLAPLTKDLVMAFHMALRLSSSSILKVLASQEWPVYGSIGDLLQLAVTEVQPAIWDQAFDLVDLSWLPKLIPVEVPRTYSISTFSDDLLPSTVDLTVSRSEYKVSPLLRRPGSGSGHGVSSGFLNPDPSKESSVYFEDEELLIGLSRPLNFQLPLSATAPVAMFAGGSGVAPFRGFWQSRVRSGIGRNILFLGVQSRTRFVYEGELRELVRSGQVELHTAFSRDSNGLIYDPIARDLLEKKMKPRYIDTSIIEQGQTVCDLVMSKTQGGMGGYLYICGSVSVYETVMSGIRQAIYNNQSTTKESAETLLAAAFAERRLMLDIFMTPRPLSYNQPTISVTQLALHTGHRPNSRMWIGVHGAAYDITDFLPIHPGGTLIVAASAGLDATETFDALAHTNNAEVSSLLSKYFIGHLSSKPEVRSSEISELYDIWYQYLQTCVESLTTLSLEVEHIMADAKVWLSGGLLNMGGVRKFYQFQSRLMQNGFASLFGASITLFYPDEIYLKLSFAVVNSSSTMTKLPDVMGSMNRARSSPAALKAMKEISELGQFVCNGQSAQFHENGIINYAQAVTELDVSFLEQVRKEICTGLDGFDLVEAMGSNILEKQLLVKLCSFLMTIMERITQRLEMFYTSLSRYSLYQPEMEPNPARTRWKHLRRRIFDGSFFILAQDPQFTLGGDSKASRASRRITTNDDVDFFRVVFNAKAAVGDDLQEETNGHPISVPDNEPQRLAHRHTARAAHDVRGPSSYESYVNSDALNRMSTFIDKNGQAIRRLSVLPSDVSLADAFNRYASSQASQLHPEAPSISPLNIHRKSPSNSSRGQRSKIPIQIPQTHHPAL</sequence>
<dbReference type="InterPro" id="IPR037217">
    <property type="entry name" value="Trp/Indoleamine_2_3_dOase-like"/>
</dbReference>
<keyword evidence="8" id="KW-0408">Iron</keyword>
<evidence type="ECO:0000256" key="10">
    <source>
        <dbReference type="ARBA" id="ARBA00049342"/>
    </source>
</evidence>
<dbReference type="PROSITE" id="PS50255">
    <property type="entry name" value="CYTOCHROME_B5_2"/>
    <property type="match status" value="1"/>
</dbReference>
<dbReference type="InterPro" id="IPR001433">
    <property type="entry name" value="OxRdtase_FAD/NAD-bd"/>
</dbReference>
<dbReference type="InterPro" id="IPR017938">
    <property type="entry name" value="Riboflavin_synthase-like_b-brl"/>
</dbReference>
<keyword evidence="5" id="KW-0479">Metal-binding</keyword>
<dbReference type="PANTHER" id="PTHR19384">
    <property type="entry name" value="NITRIC OXIDE SYNTHASE-RELATED"/>
    <property type="match status" value="1"/>
</dbReference>
<dbReference type="OrthoDB" id="260519at2759"/>
<dbReference type="GO" id="GO:0005829">
    <property type="term" value="C:cytosol"/>
    <property type="evidence" value="ECO:0007669"/>
    <property type="project" value="TreeGrafter"/>
</dbReference>
<dbReference type="Pfam" id="PF00175">
    <property type="entry name" value="NAD_binding_1"/>
    <property type="match status" value="1"/>
</dbReference>
<comment type="caution">
    <text evidence="13">The sequence shown here is derived from an EMBL/GenBank/DDBJ whole genome shotgun (WGS) entry which is preliminary data.</text>
</comment>
<organism evidence="13 14">
    <name type="scientific">Polytolypa hystricis (strain UAMH7299)</name>
    <dbReference type="NCBI Taxonomy" id="1447883"/>
    <lineage>
        <taxon>Eukaryota</taxon>
        <taxon>Fungi</taxon>
        <taxon>Dikarya</taxon>
        <taxon>Ascomycota</taxon>
        <taxon>Pezizomycotina</taxon>
        <taxon>Eurotiomycetes</taxon>
        <taxon>Eurotiomycetidae</taxon>
        <taxon>Onygenales</taxon>
        <taxon>Onygenales incertae sedis</taxon>
        <taxon>Polytolypa</taxon>
    </lineage>
</organism>
<evidence type="ECO:0000256" key="6">
    <source>
        <dbReference type="ARBA" id="ARBA00022827"/>
    </source>
</evidence>
<evidence type="ECO:0000313" key="13">
    <source>
        <dbReference type="EMBL" id="PGH21294.1"/>
    </source>
</evidence>
<keyword evidence="7" id="KW-0560">Oxidoreductase</keyword>
<feature type="region of interest" description="Disordered" evidence="11">
    <location>
        <begin position="1442"/>
        <end position="1487"/>
    </location>
</feature>
<dbReference type="InterPro" id="IPR039261">
    <property type="entry name" value="FNR_nucleotide-bd"/>
</dbReference>
<evidence type="ECO:0000256" key="9">
    <source>
        <dbReference type="ARBA" id="ARBA00023797"/>
    </source>
</evidence>
<dbReference type="PRINTS" id="PR00371">
    <property type="entry name" value="FPNCR"/>
</dbReference>
<dbReference type="InterPro" id="IPR001199">
    <property type="entry name" value="Cyt_B5-like_heme/steroid-bd"/>
</dbReference>
<dbReference type="InterPro" id="IPR001709">
    <property type="entry name" value="Flavoprot_Pyr_Nucl_cyt_Rdtase"/>
</dbReference>
<dbReference type="SUPFAM" id="SSF140959">
    <property type="entry name" value="Indolic compounds 2,3-dioxygenase-like"/>
    <property type="match status" value="1"/>
</dbReference>
<dbReference type="GO" id="GO:0020037">
    <property type="term" value="F:heme binding"/>
    <property type="evidence" value="ECO:0007669"/>
    <property type="project" value="InterPro"/>
</dbReference>
<dbReference type="GO" id="GO:0046872">
    <property type="term" value="F:metal ion binding"/>
    <property type="evidence" value="ECO:0007669"/>
    <property type="project" value="UniProtKB-KW"/>
</dbReference>
<dbReference type="Pfam" id="PF00667">
    <property type="entry name" value="FAD_binding_1"/>
    <property type="match status" value="1"/>
</dbReference>
<keyword evidence="6" id="KW-0274">FAD</keyword>
<keyword evidence="3" id="KW-0349">Heme</keyword>
<dbReference type="Gene3D" id="1.20.990.10">
    <property type="entry name" value="NADPH-cytochrome p450 Reductase, Chain A, domain 3"/>
    <property type="match status" value="1"/>
</dbReference>
<accession>A0A2B7YB56</accession>
<dbReference type="EMBL" id="PDNA01000037">
    <property type="protein sequence ID" value="PGH21294.1"/>
    <property type="molecule type" value="Genomic_DNA"/>
</dbReference>